<dbReference type="PANTHER" id="PTHR10900:SF77">
    <property type="entry name" value="FI19380P1"/>
    <property type="match status" value="1"/>
</dbReference>
<proteinExistence type="predicted"/>
<dbReference type="SUPFAM" id="SSF82153">
    <property type="entry name" value="FAS1 domain"/>
    <property type="match status" value="1"/>
</dbReference>
<dbReference type="SMART" id="SM00554">
    <property type="entry name" value="FAS1"/>
    <property type="match status" value="1"/>
</dbReference>
<dbReference type="EMBL" id="JAGGJA010000006">
    <property type="protein sequence ID" value="MCW9707347.1"/>
    <property type="molecule type" value="Genomic_DNA"/>
</dbReference>
<protein>
    <submittedName>
        <fullName evidence="2">Fasciclin domain-containing protein</fullName>
    </submittedName>
</protein>
<feature type="domain" description="FAS1" evidence="1">
    <location>
        <begin position="28"/>
        <end position="155"/>
    </location>
</feature>
<dbReference type="Proteomes" id="UP001207918">
    <property type="component" value="Unassembled WGS sequence"/>
</dbReference>
<keyword evidence="3" id="KW-1185">Reference proteome</keyword>
<sequence length="159" mass="17285">MKLCLALVLGVTLFTACDDDNGSGPDNDMNISETLELEDNLSSAYGLIDDQGLADTLSSDGPITVFIPTDTALDEEDLGDMSDEEIQTLLKYHIVWENLTFDNLKDTESVESFNGDSLYFSADSDTVTINEDQTIITDEGIEATNGIIFKVDTVLTAPE</sequence>
<dbReference type="InterPro" id="IPR036378">
    <property type="entry name" value="FAS1_dom_sf"/>
</dbReference>
<dbReference type="Gene3D" id="2.30.180.10">
    <property type="entry name" value="FAS1 domain"/>
    <property type="match status" value="1"/>
</dbReference>
<gene>
    <name evidence="2" type="ORF">J6I44_10795</name>
</gene>
<accession>A0ABT3PN11</accession>
<evidence type="ECO:0000313" key="2">
    <source>
        <dbReference type="EMBL" id="MCW9707347.1"/>
    </source>
</evidence>
<dbReference type="PROSITE" id="PS50213">
    <property type="entry name" value="FAS1"/>
    <property type="match status" value="1"/>
</dbReference>
<dbReference type="InterPro" id="IPR050904">
    <property type="entry name" value="Adhesion/Biosynth-related"/>
</dbReference>
<dbReference type="Pfam" id="PF02469">
    <property type="entry name" value="Fasciclin"/>
    <property type="match status" value="1"/>
</dbReference>
<dbReference type="PROSITE" id="PS51257">
    <property type="entry name" value="PROKAR_LIPOPROTEIN"/>
    <property type="match status" value="1"/>
</dbReference>
<evidence type="ECO:0000259" key="1">
    <source>
        <dbReference type="PROSITE" id="PS50213"/>
    </source>
</evidence>
<evidence type="ECO:0000313" key="3">
    <source>
        <dbReference type="Proteomes" id="UP001207918"/>
    </source>
</evidence>
<reference evidence="2 3" key="1">
    <citation type="submission" date="2021-03" db="EMBL/GenBank/DDBJ databases">
        <title>Aliifodinibius sp. nov., a new bacterium isolated from saline soil.</title>
        <authorList>
            <person name="Galisteo C."/>
            <person name="De La Haba R."/>
            <person name="Sanchez-Porro C."/>
            <person name="Ventosa A."/>
        </authorList>
    </citation>
    <scope>NUCLEOTIDE SEQUENCE [LARGE SCALE GENOMIC DNA]</scope>
    <source>
        <strain evidence="2 3">1BSP15-2V2</strain>
    </source>
</reference>
<dbReference type="PANTHER" id="PTHR10900">
    <property type="entry name" value="PERIOSTIN-RELATED"/>
    <property type="match status" value="1"/>
</dbReference>
<organism evidence="2 3">
    <name type="scientific">Fodinibius salsisoli</name>
    <dbReference type="NCBI Taxonomy" id="2820877"/>
    <lineage>
        <taxon>Bacteria</taxon>
        <taxon>Pseudomonadati</taxon>
        <taxon>Balneolota</taxon>
        <taxon>Balneolia</taxon>
        <taxon>Balneolales</taxon>
        <taxon>Balneolaceae</taxon>
        <taxon>Fodinibius</taxon>
    </lineage>
</organism>
<dbReference type="InterPro" id="IPR000782">
    <property type="entry name" value="FAS1_domain"/>
</dbReference>
<name>A0ABT3PN11_9BACT</name>
<comment type="caution">
    <text evidence="2">The sequence shown here is derived from an EMBL/GenBank/DDBJ whole genome shotgun (WGS) entry which is preliminary data.</text>
</comment>